<keyword evidence="2" id="KW-1185">Reference proteome</keyword>
<dbReference type="InterPro" id="IPR054272">
    <property type="entry name" value="DUF7003"/>
</dbReference>
<accession>A0A327Q6E3</accession>
<reference evidence="1 2" key="1">
    <citation type="submission" date="2018-06" db="EMBL/GenBank/DDBJ databases">
        <title>Genomic Encyclopedia of Archaeal and Bacterial Type Strains, Phase II (KMG-II): from individual species to whole genera.</title>
        <authorList>
            <person name="Goeker M."/>
        </authorList>
    </citation>
    <scope>NUCLEOTIDE SEQUENCE [LARGE SCALE GENOMIC DNA]</scope>
    <source>
        <strain evidence="1 2">DSM 23857</strain>
    </source>
</reference>
<dbReference type="EMBL" id="QLLL01000009">
    <property type="protein sequence ID" value="RAI99850.1"/>
    <property type="molecule type" value="Genomic_DNA"/>
</dbReference>
<sequence>MKIAICFLCILLLACDHPIDKKVFTEEDILQEMDAAFLEQTSLHLPSISPNDTKFIFYPDLEQGYCATASSKIHLYSEGEKWAIVFEKSGYYNRSTSAEITLYYFGNCIDYIIDTFPGRKSISNTDYITLIEPSTFESIQNSTGSDMEQFELIDPTTTTILLRNKPIPFSHQPKKFAALGIQWRDYENPRNLAAFEDILRFWNETNPTLIAATEYDIRKHIPQHLNKLMVLNQFHFTSAYEQSILPSKQELWQLVAKVLVSKDTTQWKPTQAANNHWRNWESGNL</sequence>
<evidence type="ECO:0000313" key="2">
    <source>
        <dbReference type="Proteomes" id="UP000249547"/>
    </source>
</evidence>
<proteinExistence type="predicted"/>
<dbReference type="PROSITE" id="PS51257">
    <property type="entry name" value="PROKAR_LIPOPROTEIN"/>
    <property type="match status" value="1"/>
</dbReference>
<name>A0A327Q6E3_9BACT</name>
<evidence type="ECO:0000313" key="1">
    <source>
        <dbReference type="EMBL" id="RAI99850.1"/>
    </source>
</evidence>
<dbReference type="AlphaFoldDB" id="A0A327Q6E3"/>
<comment type="caution">
    <text evidence="1">The sequence shown here is derived from an EMBL/GenBank/DDBJ whole genome shotgun (WGS) entry which is preliminary data.</text>
</comment>
<dbReference type="Proteomes" id="UP000249547">
    <property type="component" value="Unassembled WGS sequence"/>
</dbReference>
<organism evidence="1 2">
    <name type="scientific">Chitinophaga skermanii</name>
    <dbReference type="NCBI Taxonomy" id="331697"/>
    <lineage>
        <taxon>Bacteria</taxon>
        <taxon>Pseudomonadati</taxon>
        <taxon>Bacteroidota</taxon>
        <taxon>Chitinophagia</taxon>
        <taxon>Chitinophagales</taxon>
        <taxon>Chitinophagaceae</taxon>
        <taxon>Chitinophaga</taxon>
    </lineage>
</organism>
<gene>
    <name evidence="1" type="ORF">LX64_04403</name>
</gene>
<dbReference type="Pfam" id="PF22535">
    <property type="entry name" value="DUF7003"/>
    <property type="match status" value="1"/>
</dbReference>
<dbReference type="RefSeq" id="WP_111599803.1">
    <property type="nucleotide sequence ID" value="NZ_QLLL01000009.1"/>
</dbReference>
<dbReference type="OrthoDB" id="9157032at2"/>
<protein>
    <submittedName>
        <fullName evidence="1">Uncharacterized protein</fullName>
    </submittedName>
</protein>